<evidence type="ECO:0000313" key="3">
    <source>
        <dbReference type="Proteomes" id="UP001139103"/>
    </source>
</evidence>
<comment type="caution">
    <text evidence="2">The sequence shown here is derived from an EMBL/GenBank/DDBJ whole genome shotgun (WGS) entry which is preliminary data.</text>
</comment>
<reference evidence="2" key="1">
    <citation type="submission" date="2021-11" db="EMBL/GenBank/DDBJ databases">
        <title>Genome sequence.</title>
        <authorList>
            <person name="Sun Q."/>
        </authorList>
    </citation>
    <scope>NUCLEOTIDE SEQUENCE</scope>
    <source>
        <strain evidence="2">JC732</strain>
    </source>
</reference>
<dbReference type="Pfam" id="PF13561">
    <property type="entry name" value="adh_short_C2"/>
    <property type="match status" value="1"/>
</dbReference>
<dbReference type="AlphaFoldDB" id="A0A9X1SEB4"/>
<dbReference type="PANTHER" id="PTHR42760:SF40">
    <property type="entry name" value="3-OXOACYL-[ACYL-CARRIER-PROTEIN] REDUCTASE, CHLOROPLASTIC"/>
    <property type="match status" value="1"/>
</dbReference>
<evidence type="ECO:0000256" key="1">
    <source>
        <dbReference type="ARBA" id="ARBA00006484"/>
    </source>
</evidence>
<dbReference type="Proteomes" id="UP001139103">
    <property type="component" value="Unassembled WGS sequence"/>
</dbReference>
<evidence type="ECO:0000313" key="2">
    <source>
        <dbReference type="EMBL" id="MCC9627058.1"/>
    </source>
</evidence>
<dbReference type="Gene3D" id="3.40.50.720">
    <property type="entry name" value="NAD(P)-binding Rossmann-like Domain"/>
    <property type="match status" value="1"/>
</dbReference>
<dbReference type="SUPFAM" id="SSF51735">
    <property type="entry name" value="NAD(P)-binding Rossmann-fold domains"/>
    <property type="match status" value="1"/>
</dbReference>
<organism evidence="2 3">
    <name type="scientific">Blastopirellula sediminis</name>
    <dbReference type="NCBI Taxonomy" id="2894196"/>
    <lineage>
        <taxon>Bacteria</taxon>
        <taxon>Pseudomonadati</taxon>
        <taxon>Planctomycetota</taxon>
        <taxon>Planctomycetia</taxon>
        <taxon>Pirellulales</taxon>
        <taxon>Pirellulaceae</taxon>
        <taxon>Blastopirellula</taxon>
    </lineage>
</organism>
<dbReference type="RefSeq" id="WP_230214815.1">
    <property type="nucleotide sequence ID" value="NZ_JAJKFT010000002.1"/>
</dbReference>
<sequence length="261" mass="27858">MPDLTGKIAVVTGSSSGIGRATALRLAACGASVVVHAAKNRSGASEVCDEIRRLGGNAEAIFCDFRDAADRLRFVEAAWNVWGGVDCWVNNAGADVLTGADKELSFADKLKLLWQVDVESTIELSREVGRRMIDQQRAGAAIVNIGWDQSERGMEGESGEMFAATKSAITAFSRSLARSLAPQVRVNVVAPGWIKTSWGETASDVWSRRAIAESLLQRWGTPDDVAAAIAFLVSPESAFITGHVLPVNGGLNHSHLPERGQ</sequence>
<dbReference type="FunFam" id="3.40.50.720:FF:000084">
    <property type="entry name" value="Short-chain dehydrogenase reductase"/>
    <property type="match status" value="1"/>
</dbReference>
<dbReference type="GO" id="GO:0016616">
    <property type="term" value="F:oxidoreductase activity, acting on the CH-OH group of donors, NAD or NADP as acceptor"/>
    <property type="evidence" value="ECO:0007669"/>
    <property type="project" value="TreeGrafter"/>
</dbReference>
<dbReference type="InterPro" id="IPR036291">
    <property type="entry name" value="NAD(P)-bd_dom_sf"/>
</dbReference>
<dbReference type="EMBL" id="JAJKFT010000002">
    <property type="protein sequence ID" value="MCC9627058.1"/>
    <property type="molecule type" value="Genomic_DNA"/>
</dbReference>
<dbReference type="PRINTS" id="PR00081">
    <property type="entry name" value="GDHRDH"/>
</dbReference>
<keyword evidence="3" id="KW-1185">Reference proteome</keyword>
<name>A0A9X1SEB4_9BACT</name>
<protein>
    <submittedName>
        <fullName evidence="2">SDR family oxidoreductase</fullName>
    </submittedName>
</protein>
<accession>A0A9X1SEB4</accession>
<dbReference type="PRINTS" id="PR00080">
    <property type="entry name" value="SDRFAMILY"/>
</dbReference>
<dbReference type="GO" id="GO:0030497">
    <property type="term" value="P:fatty acid elongation"/>
    <property type="evidence" value="ECO:0007669"/>
    <property type="project" value="TreeGrafter"/>
</dbReference>
<dbReference type="PANTHER" id="PTHR42760">
    <property type="entry name" value="SHORT-CHAIN DEHYDROGENASES/REDUCTASES FAMILY MEMBER"/>
    <property type="match status" value="1"/>
</dbReference>
<comment type="similarity">
    <text evidence="1">Belongs to the short-chain dehydrogenases/reductases (SDR) family.</text>
</comment>
<dbReference type="InterPro" id="IPR002347">
    <property type="entry name" value="SDR_fam"/>
</dbReference>
<proteinExistence type="inferred from homology"/>
<gene>
    <name evidence="2" type="ORF">LOC68_01440</name>
</gene>
<dbReference type="CDD" id="cd05233">
    <property type="entry name" value="SDR_c"/>
    <property type="match status" value="1"/>
</dbReference>